<reference evidence="14" key="1">
    <citation type="submission" date="2014-05" db="EMBL/GenBank/DDBJ databases">
        <authorList>
            <person name="Horn Fabian"/>
        </authorList>
    </citation>
    <scope>NUCLEOTIDE SEQUENCE</scope>
</reference>
<dbReference type="SUPFAM" id="SSF50129">
    <property type="entry name" value="GroES-like"/>
    <property type="match status" value="1"/>
</dbReference>
<comment type="cofactor">
    <cofactor evidence="1 12">
        <name>Zn(2+)</name>
        <dbReference type="ChEBI" id="CHEBI:29105"/>
    </cofactor>
</comment>
<accession>A0A061A0S0</accession>
<dbReference type="Gene3D" id="3.40.50.720">
    <property type="entry name" value="NAD(P)-binding Rossmann-like Domain"/>
    <property type="match status" value="1"/>
</dbReference>
<organism evidence="14">
    <name type="scientific">Streptomyces iranensis</name>
    <dbReference type="NCBI Taxonomy" id="576784"/>
    <lineage>
        <taxon>Bacteria</taxon>
        <taxon>Bacillati</taxon>
        <taxon>Actinomycetota</taxon>
        <taxon>Actinomycetes</taxon>
        <taxon>Kitasatosporales</taxon>
        <taxon>Streptomycetaceae</taxon>
        <taxon>Streptomyces</taxon>
        <taxon>Streptomyces violaceusniger group</taxon>
    </lineage>
</organism>
<dbReference type="Gene3D" id="3.90.180.10">
    <property type="entry name" value="Medium-chain alcohol dehydrogenases, catalytic domain"/>
    <property type="match status" value="1"/>
</dbReference>
<name>A0A061A0S0_9ACTN</name>
<evidence type="ECO:0000256" key="4">
    <source>
        <dbReference type="ARBA" id="ARBA00023002"/>
    </source>
</evidence>
<feature type="domain" description="Enoyl reductase (ER)" evidence="13">
    <location>
        <begin position="9"/>
        <end position="348"/>
    </location>
</feature>
<evidence type="ECO:0000256" key="10">
    <source>
        <dbReference type="ARBA" id="ARBA00048685"/>
    </source>
</evidence>
<dbReference type="RefSeq" id="WP_044578897.1">
    <property type="nucleotide sequence ID" value="NZ_BAABDR010000055.1"/>
</dbReference>
<dbReference type="AlphaFoldDB" id="A0A061A0S0"/>
<dbReference type="Proteomes" id="UP000756710">
    <property type="component" value="Unassembled WGS sequence"/>
</dbReference>
<evidence type="ECO:0000256" key="6">
    <source>
        <dbReference type="ARBA" id="ARBA00037908"/>
    </source>
</evidence>
<comment type="catalytic activity">
    <reaction evidence="10">
        <text>2-deoxy-scyllo-inosamine + NAD(+) = 3-amino-2,3-dideoxy-scyllo-inosose + NADH + H(+)</text>
        <dbReference type="Rhea" id="RHEA:33883"/>
        <dbReference type="ChEBI" id="CHEBI:15378"/>
        <dbReference type="ChEBI" id="CHEBI:57540"/>
        <dbReference type="ChEBI" id="CHEBI:57945"/>
        <dbReference type="ChEBI" id="CHEBI:65002"/>
        <dbReference type="ChEBI" id="CHEBI:65003"/>
        <dbReference type="EC" id="1.1.1.329"/>
    </reaction>
</comment>
<dbReference type="InterPro" id="IPR050129">
    <property type="entry name" value="Zn_alcohol_dh"/>
</dbReference>
<dbReference type="InterPro" id="IPR011032">
    <property type="entry name" value="GroES-like_sf"/>
</dbReference>
<evidence type="ECO:0000313" key="15">
    <source>
        <dbReference type="EMBL" id="MBP2059889.1"/>
    </source>
</evidence>
<dbReference type="PANTHER" id="PTHR43401:SF2">
    <property type="entry name" value="L-THREONINE 3-DEHYDROGENASE"/>
    <property type="match status" value="1"/>
</dbReference>
<dbReference type="InterPro" id="IPR013149">
    <property type="entry name" value="ADH-like_C"/>
</dbReference>
<dbReference type="PROSITE" id="PS00059">
    <property type="entry name" value="ADH_ZINC"/>
    <property type="match status" value="1"/>
</dbReference>
<evidence type="ECO:0000256" key="12">
    <source>
        <dbReference type="RuleBase" id="RU361277"/>
    </source>
</evidence>
<keyword evidence="4 15" id="KW-0560">Oxidoreductase</keyword>
<dbReference type="Pfam" id="PF08240">
    <property type="entry name" value="ADH_N"/>
    <property type="match status" value="1"/>
</dbReference>
<keyword evidence="3 12" id="KW-0862">Zinc</keyword>
<evidence type="ECO:0000256" key="7">
    <source>
        <dbReference type="ARBA" id="ARBA00038004"/>
    </source>
</evidence>
<evidence type="ECO:0000256" key="2">
    <source>
        <dbReference type="ARBA" id="ARBA00022723"/>
    </source>
</evidence>
<evidence type="ECO:0000259" key="13">
    <source>
        <dbReference type="SMART" id="SM00829"/>
    </source>
</evidence>
<comment type="similarity">
    <text evidence="7">Belongs to the zinc-containing alcohol dehydrogenase family. DOIA dehydrogenase subfamily.</text>
</comment>
<proteinExistence type="inferred from homology"/>
<dbReference type="EMBL" id="JAGGLR010000002">
    <property type="protein sequence ID" value="MBP2059889.1"/>
    <property type="molecule type" value="Genomic_DNA"/>
</dbReference>
<protein>
    <recommendedName>
        <fullName evidence="9">2-deoxy-scyllo-inosamine dehydrogenase</fullName>
        <ecNumber evidence="8">1.1.1.329</ecNumber>
    </recommendedName>
</protein>
<dbReference type="EMBL" id="LK022848">
    <property type="protein sequence ID" value="CDR14594.1"/>
    <property type="molecule type" value="Genomic_DNA"/>
</dbReference>
<keyword evidence="2 12" id="KW-0479">Metal-binding</keyword>
<keyword evidence="16" id="KW-1185">Reference proteome</keyword>
<comment type="catalytic activity">
    <reaction evidence="11">
        <text>2-deoxy-scyllo-inosamine + NADP(+) = 3-amino-2,3-dideoxy-scyllo-inosose + NADPH + H(+)</text>
        <dbReference type="Rhea" id="RHEA:33879"/>
        <dbReference type="ChEBI" id="CHEBI:15378"/>
        <dbReference type="ChEBI" id="CHEBI:57783"/>
        <dbReference type="ChEBI" id="CHEBI:58349"/>
        <dbReference type="ChEBI" id="CHEBI:65002"/>
        <dbReference type="ChEBI" id="CHEBI:65003"/>
        <dbReference type="EC" id="1.1.1.329"/>
    </reaction>
</comment>
<dbReference type="GO" id="GO:0016491">
    <property type="term" value="F:oxidoreductase activity"/>
    <property type="evidence" value="ECO:0007669"/>
    <property type="project" value="UniProtKB-KW"/>
</dbReference>
<evidence type="ECO:0000256" key="11">
    <source>
        <dbReference type="ARBA" id="ARBA00049085"/>
    </source>
</evidence>
<evidence type="ECO:0000256" key="9">
    <source>
        <dbReference type="ARBA" id="ARBA00039387"/>
    </source>
</evidence>
<dbReference type="InterPro" id="IPR036291">
    <property type="entry name" value="NAD(P)-bd_dom_sf"/>
</dbReference>
<dbReference type="GO" id="GO:0008270">
    <property type="term" value="F:zinc ion binding"/>
    <property type="evidence" value="ECO:0007669"/>
    <property type="project" value="InterPro"/>
</dbReference>
<evidence type="ECO:0000256" key="8">
    <source>
        <dbReference type="ARBA" id="ARBA00039102"/>
    </source>
</evidence>
<gene>
    <name evidence="15" type="ORF">J2Z30_000887</name>
    <name evidence="14" type="ORF">SIRAN8405</name>
</gene>
<dbReference type="InterPro" id="IPR002328">
    <property type="entry name" value="ADH_Zn_CS"/>
</dbReference>
<dbReference type="PANTHER" id="PTHR43401">
    <property type="entry name" value="L-THREONINE 3-DEHYDROGENASE"/>
    <property type="match status" value="1"/>
</dbReference>
<evidence type="ECO:0000313" key="14">
    <source>
        <dbReference type="EMBL" id="CDR14594.1"/>
    </source>
</evidence>
<evidence type="ECO:0000256" key="1">
    <source>
        <dbReference type="ARBA" id="ARBA00001947"/>
    </source>
</evidence>
<dbReference type="InterPro" id="IPR020843">
    <property type="entry name" value="ER"/>
</dbReference>
<evidence type="ECO:0000313" key="16">
    <source>
        <dbReference type="Proteomes" id="UP000756710"/>
    </source>
</evidence>
<evidence type="ECO:0000256" key="3">
    <source>
        <dbReference type="ARBA" id="ARBA00022833"/>
    </source>
</evidence>
<sequence length="351" mass="36797">MTTTTAPTATVRALRFAAKEKVAVVDAPLPEPGPGELILDMKAAGLCGSDLHYFHMTHEEMRHATQPRSPEMTPGHEIAGVVKAVGPGVSHPQVGDRVAVQHYSGCGQCESCRRGWDVHCERGARVYSLNRPGGCQDELVVTAKDCVVLPDEVSFPVGAFLACGATTAYQALLRSEVKPGETVVVIGVGPVGLAVLAWAKAFGLRAVGTDPSPERRAFAESLGYSDVHDSAGFDIEAVVPGGANAVIDTSGNVHGRRTAVEVVKTWGTVVFVGLGPDFAIDPVPDLIMRQVTLRGMFVFSVPLMMEAVAEAGRLGVDLAPIITSVSSIEEGPDAFADFAAGSVGKSVIGWE</sequence>
<dbReference type="HOGENOM" id="CLU_026673_11_2_11"/>
<comment type="pathway">
    <text evidence="6">Metabolic intermediate biosynthesis; 2-deoxystreptamine biosynthesis; 2-deoxystreptamine from D-glucose 6-phosphate: step 3/4.</text>
</comment>
<dbReference type="InterPro" id="IPR013154">
    <property type="entry name" value="ADH-like_N"/>
</dbReference>
<evidence type="ECO:0000256" key="5">
    <source>
        <dbReference type="ARBA" id="ARBA00037678"/>
    </source>
</evidence>
<dbReference type="SMART" id="SM00829">
    <property type="entry name" value="PKS_ER"/>
    <property type="match status" value="1"/>
</dbReference>
<reference evidence="15 16" key="2">
    <citation type="submission" date="2021-03" db="EMBL/GenBank/DDBJ databases">
        <title>Genomic Encyclopedia of Type Strains, Phase IV (KMG-IV): sequencing the most valuable type-strain genomes for metagenomic binning, comparative biology and taxonomic classification.</title>
        <authorList>
            <person name="Goeker M."/>
        </authorList>
    </citation>
    <scope>NUCLEOTIDE SEQUENCE [LARGE SCALE GENOMIC DNA]</scope>
    <source>
        <strain evidence="15 16">DSM 41954</strain>
    </source>
</reference>
<dbReference type="Pfam" id="PF00107">
    <property type="entry name" value="ADH_zinc_N"/>
    <property type="match status" value="1"/>
</dbReference>
<comment type="function">
    <text evidence="5">Catalyzes the oxidation of 2-deoxy-scyllo-inosamine (DOIA) with NAD(+) or NADP(+), forming 3-amino-2,3-dideoxy-scyllo-inosose (amino-DOI).</text>
</comment>
<dbReference type="SUPFAM" id="SSF51735">
    <property type="entry name" value="NAD(P)-binding Rossmann-fold domains"/>
    <property type="match status" value="1"/>
</dbReference>
<dbReference type="EC" id="1.1.1.329" evidence="8"/>